<feature type="compositionally biased region" description="Polar residues" evidence="5">
    <location>
        <begin position="23"/>
        <end position="32"/>
    </location>
</feature>
<evidence type="ECO:0000256" key="5">
    <source>
        <dbReference type="SAM" id="MobiDB-lite"/>
    </source>
</evidence>
<keyword evidence="2 4" id="KW-0647">Proteasome</keyword>
<dbReference type="GO" id="GO:0005737">
    <property type="term" value="C:cytoplasm"/>
    <property type="evidence" value="ECO:0007669"/>
    <property type="project" value="UniProtKB-SubCell"/>
</dbReference>
<feature type="region of interest" description="Disordered" evidence="5">
    <location>
        <begin position="1"/>
        <end position="32"/>
    </location>
</feature>
<evidence type="ECO:0000313" key="7">
    <source>
        <dbReference type="EMBL" id="SPQ94641.1"/>
    </source>
</evidence>
<dbReference type="GO" id="GO:0005839">
    <property type="term" value="C:proteasome core complex"/>
    <property type="evidence" value="ECO:0007669"/>
    <property type="project" value="InterPro"/>
</dbReference>
<comment type="subcellular location">
    <subcellularLocation>
        <location evidence="4">Cytoplasm</location>
    </subcellularLocation>
    <subcellularLocation>
        <location evidence="4">Nucleus</location>
    </subcellularLocation>
</comment>
<geneLocation type="mitochondrion" evidence="7"/>
<evidence type="ECO:0000313" key="6">
    <source>
        <dbReference type="EMBL" id="CEO96584.1"/>
    </source>
</evidence>
<dbReference type="PROSITE" id="PS00854">
    <property type="entry name" value="PROTEASOME_BETA_1"/>
    <property type="match status" value="1"/>
</dbReference>
<dbReference type="InterPro" id="IPR023333">
    <property type="entry name" value="Proteasome_suB-type"/>
</dbReference>
<keyword evidence="1 4" id="KW-0963">Cytoplasm</keyword>
<organism evidence="6 8">
    <name type="scientific">Plasmodiophora brassicae</name>
    <name type="common">Clubroot disease agent</name>
    <dbReference type="NCBI Taxonomy" id="37360"/>
    <lineage>
        <taxon>Eukaryota</taxon>
        <taxon>Sar</taxon>
        <taxon>Rhizaria</taxon>
        <taxon>Endomyxa</taxon>
        <taxon>Phytomyxea</taxon>
        <taxon>Plasmodiophorida</taxon>
        <taxon>Plasmodiophoridae</taxon>
        <taxon>Plasmodiophora</taxon>
    </lineage>
</organism>
<evidence type="ECO:0000256" key="2">
    <source>
        <dbReference type="ARBA" id="ARBA00022942"/>
    </source>
</evidence>
<keyword evidence="8" id="KW-1185">Reference proteome</keyword>
<comment type="subunit">
    <text evidence="4">Component of the proteasome complex.</text>
</comment>
<sequence length="236" mass="25758">MLIASEKAGGGVVSYDDERQHRPQQWSPYTNNGGTSMAVAGADFVVVASDTRMSTGYSIMSRAVPKTIQLTDKTVIATAGMAADRDAFHKLISAYLTKYEHTHGRVMGTEAVAQLVSTNLYQRRFFPYYTFNIVAGIDNNGKGAVYGYDAIGSFERIPFGVQGSGAALGTSILDNQLEFKQQPKNKKVLSASDTVTLVKDVFTSIGERDIYTGDQVDIYLITKAGTKHETFQLKLD</sequence>
<dbReference type="EMBL" id="CDSF01000068">
    <property type="protein sequence ID" value="CEO96584.1"/>
    <property type="molecule type" value="Genomic_DNA"/>
</dbReference>
<gene>
    <name evidence="6" type="ORF">PBRA_005193</name>
    <name evidence="7" type="ORF">PLBR_LOCUS1856</name>
</gene>
<keyword evidence="3 4" id="KW-0539">Nucleus</keyword>
<dbReference type="Gene3D" id="3.60.20.10">
    <property type="entry name" value="Glutamine Phosphoribosylpyrophosphate, subunit 1, domain 1"/>
    <property type="match status" value="1"/>
</dbReference>
<dbReference type="Proteomes" id="UP000290189">
    <property type="component" value="Unassembled WGS sequence"/>
</dbReference>
<dbReference type="PANTHER" id="PTHR32194">
    <property type="entry name" value="METALLOPROTEASE TLDD"/>
    <property type="match status" value="1"/>
</dbReference>
<evidence type="ECO:0000313" key="8">
    <source>
        <dbReference type="Proteomes" id="UP000039324"/>
    </source>
</evidence>
<dbReference type="CDD" id="cd03757">
    <property type="entry name" value="proteasome_beta_type_1"/>
    <property type="match status" value="1"/>
</dbReference>
<dbReference type="PANTHER" id="PTHR32194:SF2">
    <property type="entry name" value="PROTEASOME SUBUNIT BETA TYPE-1"/>
    <property type="match status" value="1"/>
</dbReference>
<dbReference type="InterPro" id="IPR001353">
    <property type="entry name" value="Proteasome_sua/b"/>
</dbReference>
<keyword evidence="7" id="KW-0496">Mitochondrion</keyword>
<dbReference type="PROSITE" id="PS51476">
    <property type="entry name" value="PROTEASOME_BETA_2"/>
    <property type="match status" value="1"/>
</dbReference>
<dbReference type="STRING" id="37360.A0A0G4IN12"/>
<dbReference type="AlphaFoldDB" id="A0A0G4IN12"/>
<dbReference type="OrthoDB" id="268479at2759"/>
<dbReference type="SUPFAM" id="SSF56235">
    <property type="entry name" value="N-terminal nucleophile aminohydrolases (Ntn hydrolases)"/>
    <property type="match status" value="1"/>
</dbReference>
<dbReference type="GO" id="GO:0051603">
    <property type="term" value="P:proteolysis involved in protein catabolic process"/>
    <property type="evidence" value="ECO:0007669"/>
    <property type="project" value="InterPro"/>
</dbReference>
<comment type="function">
    <text evidence="4">Component of the proteasome, a multicatalytic proteinase complex which is characterized by its ability to cleave peptides with Arg, Phe, Tyr, Leu, and Glu adjacent to the leaving group at neutral or slightly basic pH. The proteasome has an ATP-dependent proteolytic activity.</text>
</comment>
<dbReference type="Proteomes" id="UP000039324">
    <property type="component" value="Unassembled WGS sequence"/>
</dbReference>
<comment type="similarity">
    <text evidence="4">Belongs to the peptidase T1B family.</text>
</comment>
<evidence type="ECO:0000256" key="3">
    <source>
        <dbReference type="ARBA" id="ARBA00023242"/>
    </source>
</evidence>
<accession>A0A0G4IN12</accession>
<evidence type="ECO:0000256" key="1">
    <source>
        <dbReference type="ARBA" id="ARBA00022490"/>
    </source>
</evidence>
<dbReference type="GO" id="GO:0005634">
    <property type="term" value="C:nucleus"/>
    <property type="evidence" value="ECO:0007669"/>
    <property type="project" value="UniProtKB-SubCell"/>
</dbReference>
<evidence type="ECO:0000313" key="9">
    <source>
        <dbReference type="Proteomes" id="UP000290189"/>
    </source>
</evidence>
<dbReference type="InterPro" id="IPR016050">
    <property type="entry name" value="Proteasome_bsu_CS"/>
</dbReference>
<dbReference type="EMBL" id="OVEO01000003">
    <property type="protein sequence ID" value="SPQ94641.1"/>
    <property type="molecule type" value="Genomic_DNA"/>
</dbReference>
<proteinExistence type="inferred from homology"/>
<reference evidence="7 9" key="2">
    <citation type="submission" date="2018-03" db="EMBL/GenBank/DDBJ databases">
        <authorList>
            <person name="Fogelqvist J."/>
        </authorList>
    </citation>
    <scope>NUCLEOTIDE SEQUENCE [LARGE SCALE GENOMIC DNA]</scope>
</reference>
<dbReference type="FunFam" id="3.60.20.10:FF:000027">
    <property type="entry name" value="Proteasome subunit beta type-6"/>
    <property type="match status" value="1"/>
</dbReference>
<dbReference type="Pfam" id="PF00227">
    <property type="entry name" value="Proteasome"/>
    <property type="match status" value="1"/>
</dbReference>
<evidence type="ECO:0000256" key="4">
    <source>
        <dbReference type="RuleBase" id="RU004203"/>
    </source>
</evidence>
<dbReference type="InterPro" id="IPR029055">
    <property type="entry name" value="Ntn_hydrolases_N"/>
</dbReference>
<dbReference type="OMA" id="CSGCWCD"/>
<name>A0A0G4IN12_PLABS</name>
<reference evidence="6 8" key="1">
    <citation type="submission" date="2015-02" db="EMBL/GenBank/DDBJ databases">
        <authorList>
            <person name="Chooi Y.-H."/>
        </authorList>
    </citation>
    <scope>NUCLEOTIDE SEQUENCE [LARGE SCALE GENOMIC DNA]</scope>
    <source>
        <strain evidence="6">E3</strain>
    </source>
</reference>
<protein>
    <recommendedName>
        <fullName evidence="4">Proteasome subunit beta</fullName>
    </recommendedName>
</protein>